<organism evidence="2 3">
    <name type="scientific">Pythium oligandrum</name>
    <name type="common">Mycoparasitic fungus</name>
    <dbReference type="NCBI Taxonomy" id="41045"/>
    <lineage>
        <taxon>Eukaryota</taxon>
        <taxon>Sar</taxon>
        <taxon>Stramenopiles</taxon>
        <taxon>Oomycota</taxon>
        <taxon>Peronosporomycetes</taxon>
        <taxon>Pythiales</taxon>
        <taxon>Pythiaceae</taxon>
        <taxon>Pythium</taxon>
    </lineage>
</organism>
<dbReference type="SUPFAM" id="SSF52540">
    <property type="entry name" value="P-loop containing nucleoside triphosphate hydrolases"/>
    <property type="match status" value="1"/>
</dbReference>
<sequence length="266" mass="30948">MNMMDSMSNQKIIVVCLEGCHGCGKTSLCEEFEARGYRVLDEAFMDVPSYALHPQTLLMETSWVCSWFERVLRLASRVRLDKTMQNRPHVYIADRSPFSAVFYARTGRLLEPVIRAQQEEVEQAKNVQFYTVNINVEPELLWERIQARLEREPERVRFNEHKRSWMEQTLDFYNNFKWDFQVQNGVCSVSTVVDNITKELCERDGAFRDVHARKKSQFLCDSSFTSTDSDEEIAHEISSDDGCISPIAEDFGPSIISFNNFSMEDF</sequence>
<evidence type="ECO:0000313" key="2">
    <source>
        <dbReference type="EMBL" id="TMW65416.1"/>
    </source>
</evidence>
<dbReference type="Gene3D" id="3.40.50.300">
    <property type="entry name" value="P-loop containing nucleotide triphosphate hydrolases"/>
    <property type="match status" value="1"/>
</dbReference>
<dbReference type="InterPro" id="IPR038727">
    <property type="entry name" value="NadR/Ttd14_AAA_dom"/>
</dbReference>
<dbReference type="EMBL" id="SPLM01000037">
    <property type="protein sequence ID" value="TMW65416.1"/>
    <property type="molecule type" value="Genomic_DNA"/>
</dbReference>
<feature type="domain" description="NadR/Ttd14 AAA" evidence="1">
    <location>
        <begin position="15"/>
        <end position="165"/>
    </location>
</feature>
<proteinExistence type="predicted"/>
<accession>A0A8K1FJY2</accession>
<name>A0A8K1FJY2_PYTOL</name>
<evidence type="ECO:0000259" key="1">
    <source>
        <dbReference type="Pfam" id="PF13521"/>
    </source>
</evidence>
<dbReference type="AlphaFoldDB" id="A0A8K1FJY2"/>
<dbReference type="InterPro" id="IPR027417">
    <property type="entry name" value="P-loop_NTPase"/>
</dbReference>
<reference evidence="2" key="1">
    <citation type="submission" date="2019-03" db="EMBL/GenBank/DDBJ databases">
        <title>Long read genome sequence of the mycoparasitic Pythium oligandrum ATCC 38472 isolated from sugarbeet rhizosphere.</title>
        <authorList>
            <person name="Gaulin E."/>
        </authorList>
    </citation>
    <scope>NUCLEOTIDE SEQUENCE</scope>
    <source>
        <strain evidence="2">ATCC 38472_TT</strain>
    </source>
</reference>
<gene>
    <name evidence="2" type="ORF">Poli38472_008058</name>
</gene>
<keyword evidence="3" id="KW-1185">Reference proteome</keyword>
<comment type="caution">
    <text evidence="2">The sequence shown here is derived from an EMBL/GenBank/DDBJ whole genome shotgun (WGS) entry which is preliminary data.</text>
</comment>
<dbReference type="OrthoDB" id="15417at2759"/>
<protein>
    <recommendedName>
        <fullName evidence="1">NadR/Ttd14 AAA domain-containing protein</fullName>
    </recommendedName>
</protein>
<dbReference type="Proteomes" id="UP000794436">
    <property type="component" value="Unassembled WGS sequence"/>
</dbReference>
<dbReference type="Pfam" id="PF13521">
    <property type="entry name" value="AAA_28"/>
    <property type="match status" value="1"/>
</dbReference>
<evidence type="ECO:0000313" key="3">
    <source>
        <dbReference type="Proteomes" id="UP000794436"/>
    </source>
</evidence>